<dbReference type="GO" id="GO:0043005">
    <property type="term" value="C:neuron projection"/>
    <property type="evidence" value="ECO:0007669"/>
    <property type="project" value="TreeGrafter"/>
</dbReference>
<feature type="transmembrane region" description="Helical" evidence="9">
    <location>
        <begin position="277"/>
        <end position="297"/>
    </location>
</feature>
<keyword evidence="13" id="KW-1185">Reference proteome</keyword>
<dbReference type="Proteomes" id="UP000663877">
    <property type="component" value="Unassembled WGS sequence"/>
</dbReference>
<evidence type="ECO:0000256" key="5">
    <source>
        <dbReference type="ARBA" id="ARBA00023040"/>
    </source>
</evidence>
<keyword evidence="7" id="KW-0675">Receptor</keyword>
<feature type="transmembrane region" description="Helical" evidence="9">
    <location>
        <begin position="34"/>
        <end position="54"/>
    </location>
</feature>
<feature type="transmembrane region" description="Helical" evidence="9">
    <location>
        <begin position="240"/>
        <end position="265"/>
    </location>
</feature>
<evidence type="ECO:0000256" key="4">
    <source>
        <dbReference type="ARBA" id="ARBA00022989"/>
    </source>
</evidence>
<reference evidence="11" key="1">
    <citation type="submission" date="2021-02" db="EMBL/GenBank/DDBJ databases">
        <authorList>
            <person name="Nowell W R."/>
        </authorList>
    </citation>
    <scope>NUCLEOTIDE SEQUENCE</scope>
</reference>
<evidence type="ECO:0000256" key="3">
    <source>
        <dbReference type="ARBA" id="ARBA00022692"/>
    </source>
</evidence>
<dbReference type="EMBL" id="CAJNOM010000052">
    <property type="protein sequence ID" value="CAF0928745.1"/>
    <property type="molecule type" value="Genomic_DNA"/>
</dbReference>
<keyword evidence="6 9" id="KW-0472">Membrane</keyword>
<comment type="subcellular location">
    <subcellularLocation>
        <location evidence="1">Cell membrane</location>
        <topology evidence="1">Multi-pass membrane protein</topology>
    </subcellularLocation>
</comment>
<dbReference type="AlphaFoldDB" id="A0A813TJ99"/>
<protein>
    <recommendedName>
        <fullName evidence="10">G-protein coupled receptors family 1 profile domain-containing protein</fullName>
    </recommendedName>
</protein>
<keyword evidence="3 9" id="KW-0812">Transmembrane</keyword>
<feature type="transmembrane region" description="Helical" evidence="9">
    <location>
        <begin position="66"/>
        <end position="87"/>
    </location>
</feature>
<evidence type="ECO:0000313" key="14">
    <source>
        <dbReference type="Proteomes" id="UP000663877"/>
    </source>
</evidence>
<organism evidence="11 14">
    <name type="scientific">Adineta steineri</name>
    <dbReference type="NCBI Taxonomy" id="433720"/>
    <lineage>
        <taxon>Eukaryota</taxon>
        <taxon>Metazoa</taxon>
        <taxon>Spiralia</taxon>
        <taxon>Gnathifera</taxon>
        <taxon>Rotifera</taxon>
        <taxon>Eurotatoria</taxon>
        <taxon>Bdelloidea</taxon>
        <taxon>Adinetida</taxon>
        <taxon>Adinetidae</taxon>
        <taxon>Adineta</taxon>
    </lineage>
</organism>
<evidence type="ECO:0000256" key="2">
    <source>
        <dbReference type="ARBA" id="ARBA00022475"/>
    </source>
</evidence>
<dbReference type="OrthoDB" id="10032875at2759"/>
<feature type="transmembrane region" description="Helical" evidence="9">
    <location>
        <begin position="146"/>
        <end position="168"/>
    </location>
</feature>
<dbReference type="GO" id="GO:0005886">
    <property type="term" value="C:plasma membrane"/>
    <property type="evidence" value="ECO:0007669"/>
    <property type="project" value="UniProtKB-SubCell"/>
</dbReference>
<evidence type="ECO:0000256" key="8">
    <source>
        <dbReference type="ARBA" id="ARBA00023224"/>
    </source>
</evidence>
<keyword evidence="8" id="KW-0807">Transducer</keyword>
<evidence type="ECO:0000256" key="7">
    <source>
        <dbReference type="ARBA" id="ARBA00023170"/>
    </source>
</evidence>
<evidence type="ECO:0000256" key="6">
    <source>
        <dbReference type="ARBA" id="ARBA00023136"/>
    </source>
</evidence>
<evidence type="ECO:0000256" key="9">
    <source>
        <dbReference type="SAM" id="Phobius"/>
    </source>
</evidence>
<dbReference type="GO" id="GO:0042277">
    <property type="term" value="F:peptide binding"/>
    <property type="evidence" value="ECO:0007669"/>
    <property type="project" value="TreeGrafter"/>
</dbReference>
<comment type="caution">
    <text evidence="11">The sequence shown here is derived from an EMBL/GenBank/DDBJ whole genome shotgun (WGS) entry which is preliminary data.</text>
</comment>
<dbReference type="PROSITE" id="PS50262">
    <property type="entry name" value="G_PROTEIN_RECEP_F1_2"/>
    <property type="match status" value="1"/>
</dbReference>
<dbReference type="SUPFAM" id="SSF81321">
    <property type="entry name" value="Family A G protein-coupled receptor-like"/>
    <property type="match status" value="1"/>
</dbReference>
<keyword evidence="5" id="KW-0297">G-protein coupled receptor</keyword>
<gene>
    <name evidence="11" type="ORF">BJG266_LOCUS5628</name>
    <name evidence="12" type="ORF">QVE165_LOCUS10975</name>
</gene>
<dbReference type="GO" id="GO:0004930">
    <property type="term" value="F:G protein-coupled receptor activity"/>
    <property type="evidence" value="ECO:0007669"/>
    <property type="project" value="UniProtKB-KW"/>
</dbReference>
<dbReference type="Gene3D" id="1.20.1070.10">
    <property type="entry name" value="Rhodopsin 7-helix transmembrane proteins"/>
    <property type="match status" value="1"/>
</dbReference>
<keyword evidence="4 9" id="KW-1133">Transmembrane helix</keyword>
<feature type="transmembrane region" description="Helical" evidence="9">
    <location>
        <begin position="188"/>
        <end position="212"/>
    </location>
</feature>
<name>A0A813TJ99_9BILA</name>
<evidence type="ECO:0000256" key="1">
    <source>
        <dbReference type="ARBA" id="ARBA00004651"/>
    </source>
</evidence>
<dbReference type="Proteomes" id="UP000663832">
    <property type="component" value="Unassembled WGS sequence"/>
</dbReference>
<dbReference type="EMBL" id="CAJNOI010000015">
    <property type="protein sequence ID" value="CAF0809015.1"/>
    <property type="molecule type" value="Genomic_DNA"/>
</dbReference>
<evidence type="ECO:0000313" key="11">
    <source>
        <dbReference type="EMBL" id="CAF0809015.1"/>
    </source>
</evidence>
<sequence length="373" mass="43544">MFNNTILLELNYTNDTCHKHLLWSPSTMESQRRVLYICIVASIIHSIFWLQVTFCSSVRQKSMQWLYAYLITDIFLLIRFFFLFIVHTTSTKCISNKSWYIFICYFEALLDNYLNTIEIYILLALNICRYIQIVHNQNVYTNYIRILICTHLTIYIIPILSYIIQLCVNWTQIREYVGSSCDTQFTNIYAQVINIIFGFSLPILLNVFVVCCNMNHIHSTSRLSQAQHHDTAREKYQRSLVIQFLAFYIIWLLLWSPNIIVYQFTSGASNITEIASLLNYIEIALDPFIIAALDVRFQKSWRKLGRYFINRIFGKGPNGRKIMPTSTNPIRSTGHGQFPSAVNISRSLGYPQNQTATFPIQKNEKLELPVPVT</sequence>
<dbReference type="PANTHER" id="PTHR24229">
    <property type="entry name" value="NEUROPEPTIDES RECEPTOR"/>
    <property type="match status" value="1"/>
</dbReference>
<feature type="domain" description="G-protein coupled receptors family 1 profile" evidence="10">
    <location>
        <begin position="44"/>
        <end position="290"/>
    </location>
</feature>
<proteinExistence type="predicted"/>
<accession>A0A813TJ99</accession>
<evidence type="ECO:0000313" key="13">
    <source>
        <dbReference type="Proteomes" id="UP000663832"/>
    </source>
</evidence>
<evidence type="ECO:0000313" key="12">
    <source>
        <dbReference type="EMBL" id="CAF0928745.1"/>
    </source>
</evidence>
<evidence type="ECO:0000259" key="10">
    <source>
        <dbReference type="PROSITE" id="PS50262"/>
    </source>
</evidence>
<dbReference type="PANTHER" id="PTHR24229:SF40">
    <property type="entry name" value="ALLATOSTATIN C RECEPTOR 1-RELATED"/>
    <property type="match status" value="1"/>
</dbReference>
<keyword evidence="2" id="KW-1003">Cell membrane</keyword>
<dbReference type="InterPro" id="IPR017452">
    <property type="entry name" value="GPCR_Rhodpsn_7TM"/>
</dbReference>